<dbReference type="PROSITE" id="PS51257">
    <property type="entry name" value="PROKAR_LIPOPROTEIN"/>
    <property type="match status" value="1"/>
</dbReference>
<dbReference type="EMBL" id="SCWD01000001">
    <property type="protein sequence ID" value="TDM04599.1"/>
    <property type="molecule type" value="Genomic_DNA"/>
</dbReference>
<sequence length="237" mass="26849">MYRKLTAGLLATALLAGCQSDKEIKVTDTPSQIKAAQEAKKDVKSYSSSYRNKVLENGTESNTYLSLKKDTDDNQEVTVRNQEENGKFYVYDNKAILQQNGEWIDATKLGGSQLLTMTAPLLYNEQFKLLNKLQDAKYSEGTLTETLSSYEQYLKVFGQEKNDRKAIQDLQKQFPEIHNKITVSFNKNNQIEKITNELTLKNSKTTIQNDAVTTFTDINNIKLDIPNEVKQAETVGK</sequence>
<proteinExistence type="predicted"/>
<evidence type="ECO:0008006" key="3">
    <source>
        <dbReference type="Google" id="ProtNLM"/>
    </source>
</evidence>
<gene>
    <name evidence="1" type="ORF">ERX40_05350</name>
</gene>
<dbReference type="RefSeq" id="WP_133417457.1">
    <property type="nucleotide sequence ID" value="NZ_SCWD01000001.1"/>
</dbReference>
<keyword evidence="2" id="KW-1185">Reference proteome</keyword>
<dbReference type="Proteomes" id="UP000295280">
    <property type="component" value="Unassembled WGS sequence"/>
</dbReference>
<name>A0A9Q8CPZ0_9STAP</name>
<dbReference type="AlphaFoldDB" id="A0A9Q8CPZ0"/>
<evidence type="ECO:0000313" key="1">
    <source>
        <dbReference type="EMBL" id="TDM04599.1"/>
    </source>
</evidence>
<organism evidence="1 2">
    <name type="scientific">Macrococcus carouselicus</name>
    <dbReference type="NCBI Taxonomy" id="69969"/>
    <lineage>
        <taxon>Bacteria</taxon>
        <taxon>Bacillati</taxon>
        <taxon>Bacillota</taxon>
        <taxon>Bacilli</taxon>
        <taxon>Bacillales</taxon>
        <taxon>Staphylococcaceae</taxon>
        <taxon>Macrococcus</taxon>
    </lineage>
</organism>
<comment type="caution">
    <text evidence="1">The sequence shown here is derived from an EMBL/GenBank/DDBJ whole genome shotgun (WGS) entry which is preliminary data.</text>
</comment>
<dbReference type="OrthoDB" id="2417319at2"/>
<accession>A0A9Q8CPZ0</accession>
<protein>
    <recommendedName>
        <fullName evidence="3">Lipoprotein</fullName>
    </recommendedName>
</protein>
<reference evidence="1 2" key="1">
    <citation type="submission" date="2019-01" db="EMBL/GenBank/DDBJ databases">
        <title>Draft genome sequences of the type strains of six Macrococcus species.</title>
        <authorList>
            <person name="Mazhar S."/>
            <person name="Altermann E."/>
            <person name="Hill C."/>
            <person name="Mcauliffe O."/>
        </authorList>
    </citation>
    <scope>NUCLEOTIDE SEQUENCE [LARGE SCALE GENOMIC DNA]</scope>
    <source>
        <strain evidence="1 2">ATCC 51828</strain>
    </source>
</reference>
<evidence type="ECO:0000313" key="2">
    <source>
        <dbReference type="Proteomes" id="UP000295280"/>
    </source>
</evidence>